<evidence type="ECO:0000313" key="2">
    <source>
        <dbReference type="EMBL" id="SFR29364.1"/>
    </source>
</evidence>
<feature type="domain" description="NADP-dependent oxidoreductase" evidence="1">
    <location>
        <begin position="2"/>
        <end position="66"/>
    </location>
</feature>
<evidence type="ECO:0000259" key="1">
    <source>
        <dbReference type="Pfam" id="PF00248"/>
    </source>
</evidence>
<proteinExistence type="predicted"/>
<keyword evidence="3" id="KW-1185">Reference proteome</keyword>
<evidence type="ECO:0000313" key="3">
    <source>
        <dbReference type="Proteomes" id="UP000198583"/>
    </source>
</evidence>
<organism evidence="2 3">
    <name type="scientific">Lentzea waywayandensis</name>
    <dbReference type="NCBI Taxonomy" id="84724"/>
    <lineage>
        <taxon>Bacteria</taxon>
        <taxon>Bacillati</taxon>
        <taxon>Actinomycetota</taxon>
        <taxon>Actinomycetes</taxon>
        <taxon>Pseudonocardiales</taxon>
        <taxon>Pseudonocardiaceae</taxon>
        <taxon>Lentzea</taxon>
    </lineage>
</organism>
<reference evidence="3" key="1">
    <citation type="submission" date="2016-10" db="EMBL/GenBank/DDBJ databases">
        <authorList>
            <person name="Varghese N."/>
            <person name="Submissions S."/>
        </authorList>
    </citation>
    <scope>NUCLEOTIDE SEQUENCE [LARGE SCALE GENOMIC DNA]</scope>
    <source>
        <strain evidence="3">DSM 44232</strain>
    </source>
</reference>
<name>A0A1I6FHL0_9PSEU</name>
<dbReference type="Gene3D" id="3.20.20.100">
    <property type="entry name" value="NADP-dependent oxidoreductase domain"/>
    <property type="match status" value="1"/>
</dbReference>
<gene>
    <name evidence="2" type="ORF">SAMN04488564_1195</name>
</gene>
<dbReference type="EMBL" id="FOYL01000019">
    <property type="protein sequence ID" value="SFR29364.1"/>
    <property type="molecule type" value="Genomic_DNA"/>
</dbReference>
<accession>A0A1I6FHL0</accession>
<dbReference type="STRING" id="84724.SAMN04488564_1195"/>
<dbReference type="Pfam" id="PF00248">
    <property type="entry name" value="Aldo_ket_red"/>
    <property type="match status" value="1"/>
</dbReference>
<dbReference type="InterPro" id="IPR036812">
    <property type="entry name" value="NAD(P)_OxRdtase_dom_sf"/>
</dbReference>
<dbReference type="SUPFAM" id="SSF51430">
    <property type="entry name" value="NAD(P)-linked oxidoreductase"/>
    <property type="match status" value="1"/>
</dbReference>
<dbReference type="InterPro" id="IPR023210">
    <property type="entry name" value="NADP_OxRdtase_dom"/>
</dbReference>
<protein>
    <submittedName>
        <fullName evidence="2">Aldo/keto reductase family protein</fullName>
    </submittedName>
</protein>
<dbReference type="AlphaFoldDB" id="A0A1I6FHL0"/>
<sequence length="87" mass="9307">MALVPWSPLKNGFLSGKHQRNVQVSDSERAKFVGGPSEEEFKVIDVVAEIAEETNATAAAMSLAWLPGTGWNGCADHRGAEAGEQPR</sequence>
<dbReference type="Proteomes" id="UP000198583">
    <property type="component" value="Unassembled WGS sequence"/>
</dbReference>